<evidence type="ECO:0000313" key="2">
    <source>
        <dbReference type="Proteomes" id="UP000624325"/>
    </source>
</evidence>
<accession>A0ABQ4CFH1</accession>
<name>A0ABQ4CFH1_9ACTN</name>
<evidence type="ECO:0000313" key="1">
    <source>
        <dbReference type="EMBL" id="GIF61524.1"/>
    </source>
</evidence>
<dbReference type="RefSeq" id="WP_203708341.1">
    <property type="nucleotide sequence ID" value="NZ_BAAALU010000005.1"/>
</dbReference>
<dbReference type="Proteomes" id="UP000624325">
    <property type="component" value="Unassembled WGS sequence"/>
</dbReference>
<gene>
    <name evidence="1" type="ORF">Air01nite_76190</name>
</gene>
<protein>
    <submittedName>
        <fullName evidence="1">Uncharacterized protein</fullName>
    </submittedName>
</protein>
<sequence>MTRTPLPASVGGHWVGLACVAKGPARPALRVEVTAGRRLMLRQADQVVLLGVQRARNQGVYYARTGRYRSPLPPLTADHARRMRETSLDDDAWAARWTHKYLDLLQVADNGPLHAGDWNLAWGMPSWTVAGHWQRLTTVDPDHGHITWFGCGDPEDDQRDILPLRPLSPAGAARVRSYRRQAREGIMPPALLWWVSGLNTLLVLDGHDRIAAALAEYTLPAVVVLAPAAGPSTAVQGRLVRAYEGRRQQSRTSDKTHIAAITRRFAGQLNDAIRSEGRTRAWPLPGGTADWDRQATQLVPTWTSRPAATV</sequence>
<organism evidence="1 2">
    <name type="scientific">Asanoa iriomotensis</name>
    <dbReference type="NCBI Taxonomy" id="234613"/>
    <lineage>
        <taxon>Bacteria</taxon>
        <taxon>Bacillati</taxon>
        <taxon>Actinomycetota</taxon>
        <taxon>Actinomycetes</taxon>
        <taxon>Micromonosporales</taxon>
        <taxon>Micromonosporaceae</taxon>
        <taxon>Asanoa</taxon>
    </lineage>
</organism>
<dbReference type="EMBL" id="BONC01000110">
    <property type="protein sequence ID" value="GIF61524.1"/>
    <property type="molecule type" value="Genomic_DNA"/>
</dbReference>
<dbReference type="PROSITE" id="PS51257">
    <property type="entry name" value="PROKAR_LIPOPROTEIN"/>
    <property type="match status" value="1"/>
</dbReference>
<proteinExistence type="predicted"/>
<keyword evidence="2" id="KW-1185">Reference proteome</keyword>
<reference evidence="1 2" key="1">
    <citation type="submission" date="2021-01" db="EMBL/GenBank/DDBJ databases">
        <title>Whole genome shotgun sequence of Asanoa iriomotensis NBRC 100142.</title>
        <authorList>
            <person name="Komaki H."/>
            <person name="Tamura T."/>
        </authorList>
    </citation>
    <scope>NUCLEOTIDE SEQUENCE [LARGE SCALE GENOMIC DNA]</scope>
    <source>
        <strain evidence="1 2">NBRC 100142</strain>
    </source>
</reference>
<comment type="caution">
    <text evidence="1">The sequence shown here is derived from an EMBL/GenBank/DDBJ whole genome shotgun (WGS) entry which is preliminary data.</text>
</comment>